<evidence type="ECO:0000259" key="8">
    <source>
        <dbReference type="Pfam" id="PF01926"/>
    </source>
</evidence>
<dbReference type="PANTHER" id="PTHR42714">
    <property type="entry name" value="TRNA MODIFICATION GTPASE GTPBP3"/>
    <property type="match status" value="1"/>
</dbReference>
<proteinExistence type="predicted"/>
<dbReference type="SUPFAM" id="SSF52540">
    <property type="entry name" value="P-loop containing nucleoside triphosphate hydrolases"/>
    <property type="match status" value="1"/>
</dbReference>
<protein>
    <submittedName>
        <fullName evidence="9">GTP-binding protein</fullName>
    </submittedName>
</protein>
<keyword evidence="10" id="KW-1185">Reference proteome</keyword>
<dbReference type="PANTHER" id="PTHR42714:SF2">
    <property type="entry name" value="TRNA MODIFICATION GTPASE GTPBP3, MITOCHONDRIAL"/>
    <property type="match status" value="1"/>
</dbReference>
<evidence type="ECO:0000313" key="9">
    <source>
        <dbReference type="EMBL" id="USR90337.1"/>
    </source>
</evidence>
<dbReference type="PRINTS" id="PR00326">
    <property type="entry name" value="GTP1OBG"/>
</dbReference>
<dbReference type="InterPro" id="IPR006073">
    <property type="entry name" value="GTP-bd"/>
</dbReference>
<evidence type="ECO:0000313" key="10">
    <source>
        <dbReference type="Proteomes" id="UP001056708"/>
    </source>
</evidence>
<dbReference type="Proteomes" id="UP001056708">
    <property type="component" value="Chromosome"/>
</dbReference>
<dbReference type="Pfam" id="PF01926">
    <property type="entry name" value="MMR_HSR1"/>
    <property type="match status" value="1"/>
</dbReference>
<dbReference type="InterPro" id="IPR021147">
    <property type="entry name" value="DUF697"/>
</dbReference>
<dbReference type="EMBL" id="CP098611">
    <property type="protein sequence ID" value="USR90337.1"/>
    <property type="molecule type" value="Genomic_DNA"/>
</dbReference>
<dbReference type="InterPro" id="IPR027417">
    <property type="entry name" value="P-loop_NTPase"/>
</dbReference>
<dbReference type="RefSeq" id="WP_252662370.1">
    <property type="nucleotide sequence ID" value="NZ_CP098611.1"/>
</dbReference>
<sequence length="549" mass="59915">MPLSRLLTLIAGVVVILAMTIWLITSLNWLYSQIAWSASPFLANLLLLLLIILLAVLIGGLVYYLRLLWLPSPSRNRSTRPPVKVPENKSDAASVNLKAVRSQVEQIQDEVARQALRARSQAIESNLSQGNLQVVVFGTGSAGKSSVVNAILGRVVGRVSAPMGTTTVGETYTLNLPGLEREILITDTPGILESGIEGNERGEVARQWATEADLLLFVVDNDLRQSEYEPLQVLAEIGKRSIVAFNKADLYGEGDREVILARLRARLRGIVPPSDIVAISANPPVVRLTTGEAFTPDPEIMPLIRRIVAVLRAEGEDLLADNILLQSQRLGEEARRLLDGQRRRQAMKIVDRYQWIGAGAIAITPLPGVDLLATAAVNAQMVVELGKVYGCELNLERGRELALSLGKTLASLGIVKGVVQLVATGLQFHIGTLVIGKAIQGVSAAYLTRIAGKSFIEYFRQDGDWGDGGITEVVQRQFELTQKEEFVKAFIKDAVTRVVEPLQLQRNDSPPAEKEPIWQPRDIPANPIPAPPPANREDWGSPPPVDDGW</sequence>
<evidence type="ECO:0000256" key="7">
    <source>
        <dbReference type="SAM" id="Phobius"/>
    </source>
</evidence>
<dbReference type="Gene3D" id="3.40.50.300">
    <property type="entry name" value="P-loop containing nucleotide triphosphate hydrolases"/>
    <property type="match status" value="1"/>
</dbReference>
<keyword evidence="4 7" id="KW-0472">Membrane</keyword>
<feature type="transmembrane region" description="Helical" evidence="7">
    <location>
        <begin position="42"/>
        <end position="65"/>
    </location>
</feature>
<comment type="subcellular location">
    <subcellularLocation>
        <location evidence="1">Membrane</location>
        <topology evidence="1">Multi-pass membrane protein</topology>
    </subcellularLocation>
</comment>
<reference evidence="9" key="1">
    <citation type="submission" date="2022-06" db="EMBL/GenBank/DDBJ databases">
        <title>Genome sequence of Phormidium yuhuli AB48 isolated from an industrial photobioreactor environment.</title>
        <authorList>
            <person name="Qiu Y."/>
            <person name="Noonan A.J.C."/>
            <person name="Dofher K."/>
            <person name="Koch M."/>
            <person name="Kieft B."/>
            <person name="Lin X."/>
            <person name="Ziels R.M."/>
            <person name="Hallam S.J."/>
        </authorList>
    </citation>
    <scope>NUCLEOTIDE SEQUENCE</scope>
    <source>
        <strain evidence="9">AB48</strain>
    </source>
</reference>
<dbReference type="Pfam" id="PF05128">
    <property type="entry name" value="DUF697"/>
    <property type="match status" value="1"/>
</dbReference>
<feature type="region of interest" description="Disordered" evidence="6">
    <location>
        <begin position="505"/>
        <end position="549"/>
    </location>
</feature>
<evidence type="ECO:0000256" key="2">
    <source>
        <dbReference type="ARBA" id="ARBA00022692"/>
    </source>
</evidence>
<evidence type="ECO:0000256" key="1">
    <source>
        <dbReference type="ARBA" id="ARBA00004141"/>
    </source>
</evidence>
<keyword evidence="5" id="KW-0175">Coiled coil</keyword>
<keyword evidence="2 7" id="KW-0812">Transmembrane</keyword>
<feature type="coiled-coil region" evidence="5">
    <location>
        <begin position="90"/>
        <end position="117"/>
    </location>
</feature>
<evidence type="ECO:0000256" key="4">
    <source>
        <dbReference type="ARBA" id="ARBA00023136"/>
    </source>
</evidence>
<feature type="transmembrane region" description="Helical" evidence="7">
    <location>
        <begin position="6"/>
        <end position="30"/>
    </location>
</feature>
<evidence type="ECO:0000256" key="3">
    <source>
        <dbReference type="ARBA" id="ARBA00022989"/>
    </source>
</evidence>
<evidence type="ECO:0000256" key="5">
    <source>
        <dbReference type="SAM" id="Coils"/>
    </source>
</evidence>
<name>A0ABY5ANC1_9CYAN</name>
<feature type="domain" description="G" evidence="8">
    <location>
        <begin position="133"/>
        <end position="247"/>
    </location>
</feature>
<evidence type="ECO:0000256" key="6">
    <source>
        <dbReference type="SAM" id="MobiDB-lite"/>
    </source>
</evidence>
<dbReference type="CDD" id="cd00880">
    <property type="entry name" value="Era_like"/>
    <property type="match status" value="1"/>
</dbReference>
<organism evidence="9 10">
    <name type="scientific">Phormidium yuhuli AB48</name>
    <dbReference type="NCBI Taxonomy" id="2940671"/>
    <lineage>
        <taxon>Bacteria</taxon>
        <taxon>Bacillati</taxon>
        <taxon>Cyanobacteriota</taxon>
        <taxon>Cyanophyceae</taxon>
        <taxon>Oscillatoriophycideae</taxon>
        <taxon>Oscillatoriales</taxon>
        <taxon>Oscillatoriaceae</taxon>
        <taxon>Phormidium</taxon>
        <taxon>Phormidium yuhuli</taxon>
    </lineage>
</organism>
<gene>
    <name evidence="9" type="ORF">NEA10_16040</name>
</gene>
<accession>A0ABY5ANC1</accession>
<keyword evidence="3 7" id="KW-1133">Transmembrane helix</keyword>